<dbReference type="GO" id="GO:0006950">
    <property type="term" value="P:response to stress"/>
    <property type="evidence" value="ECO:0007669"/>
    <property type="project" value="TreeGrafter"/>
</dbReference>
<evidence type="ECO:0000256" key="1">
    <source>
        <dbReference type="ARBA" id="ARBA00023015"/>
    </source>
</evidence>
<dbReference type="AlphaFoldDB" id="A0A942DVQ7"/>
<evidence type="ECO:0000313" key="6">
    <source>
        <dbReference type="Proteomes" id="UP000680348"/>
    </source>
</evidence>
<dbReference type="SUPFAM" id="SSF46785">
    <property type="entry name" value="Winged helix' DNA-binding domain"/>
    <property type="match status" value="1"/>
</dbReference>
<evidence type="ECO:0000256" key="2">
    <source>
        <dbReference type="ARBA" id="ARBA00023125"/>
    </source>
</evidence>
<dbReference type="Proteomes" id="UP000680348">
    <property type="component" value="Unassembled WGS sequence"/>
</dbReference>
<dbReference type="Pfam" id="PF01047">
    <property type="entry name" value="MarR"/>
    <property type="match status" value="1"/>
</dbReference>
<dbReference type="EMBL" id="JAGWCR010000002">
    <property type="protein sequence ID" value="MBS3647909.1"/>
    <property type="molecule type" value="Genomic_DNA"/>
</dbReference>
<evidence type="ECO:0000259" key="4">
    <source>
        <dbReference type="PROSITE" id="PS50995"/>
    </source>
</evidence>
<dbReference type="PANTHER" id="PTHR33164:SF64">
    <property type="entry name" value="TRANSCRIPTIONAL REGULATOR SLYA"/>
    <property type="match status" value="1"/>
</dbReference>
<dbReference type="PROSITE" id="PS50995">
    <property type="entry name" value="HTH_MARR_2"/>
    <property type="match status" value="1"/>
</dbReference>
<dbReference type="Gene3D" id="1.10.10.10">
    <property type="entry name" value="Winged helix-like DNA-binding domain superfamily/Winged helix DNA-binding domain"/>
    <property type="match status" value="1"/>
</dbReference>
<dbReference type="InterPro" id="IPR023187">
    <property type="entry name" value="Tscrpt_reg_MarR-type_CS"/>
</dbReference>
<feature type="domain" description="HTH marR-type" evidence="4">
    <location>
        <begin position="7"/>
        <end position="141"/>
    </location>
</feature>
<organism evidence="5 6">
    <name type="scientific">Pseudaminobacter soli</name>
    <name type="common">ex Zhang et al. 2022</name>
    <dbReference type="NCBI Taxonomy" id="2831468"/>
    <lineage>
        <taxon>Bacteria</taxon>
        <taxon>Pseudomonadati</taxon>
        <taxon>Pseudomonadota</taxon>
        <taxon>Alphaproteobacteria</taxon>
        <taxon>Hyphomicrobiales</taxon>
        <taxon>Phyllobacteriaceae</taxon>
        <taxon>Pseudaminobacter</taxon>
    </lineage>
</organism>
<keyword evidence="2" id="KW-0238">DNA-binding</keyword>
<dbReference type="InterPro" id="IPR036388">
    <property type="entry name" value="WH-like_DNA-bd_sf"/>
</dbReference>
<dbReference type="PANTHER" id="PTHR33164">
    <property type="entry name" value="TRANSCRIPTIONAL REGULATOR, MARR FAMILY"/>
    <property type="match status" value="1"/>
</dbReference>
<dbReference type="InterPro" id="IPR039422">
    <property type="entry name" value="MarR/SlyA-like"/>
</dbReference>
<dbReference type="InterPro" id="IPR000835">
    <property type="entry name" value="HTH_MarR-typ"/>
</dbReference>
<dbReference type="PROSITE" id="PS01117">
    <property type="entry name" value="HTH_MARR_1"/>
    <property type="match status" value="1"/>
</dbReference>
<sequence>MPAVLDSDSFGFLITDATRLYRAEFDRRIAAAGLGISPADARTLSHATRCGPIRQNLLAGRIGVEAMTVSESLDRLEGQGLVERGIDPSDRRAKLVHVTDAGAAMLGRIHEIAQSLWADASAGVTGSDWERFLQTLKSARDNLASLREQSRSGGVVA</sequence>
<protein>
    <submittedName>
        <fullName evidence="5">Winged helix-turn-helix transcriptional regulator</fullName>
    </submittedName>
</protein>
<keyword evidence="3" id="KW-0804">Transcription</keyword>
<dbReference type="PRINTS" id="PR00598">
    <property type="entry name" value="HTHMARR"/>
</dbReference>
<comment type="caution">
    <text evidence="5">The sequence shown here is derived from an EMBL/GenBank/DDBJ whole genome shotgun (WGS) entry which is preliminary data.</text>
</comment>
<proteinExistence type="predicted"/>
<name>A0A942DVQ7_9HYPH</name>
<keyword evidence="6" id="KW-1185">Reference proteome</keyword>
<dbReference type="SMART" id="SM00347">
    <property type="entry name" value="HTH_MARR"/>
    <property type="match status" value="1"/>
</dbReference>
<evidence type="ECO:0000256" key="3">
    <source>
        <dbReference type="ARBA" id="ARBA00023163"/>
    </source>
</evidence>
<dbReference type="RefSeq" id="WP_188253471.1">
    <property type="nucleotide sequence ID" value="NZ_JABVCF010000002.1"/>
</dbReference>
<dbReference type="GO" id="GO:0003677">
    <property type="term" value="F:DNA binding"/>
    <property type="evidence" value="ECO:0007669"/>
    <property type="project" value="UniProtKB-KW"/>
</dbReference>
<reference evidence="5" key="1">
    <citation type="submission" date="2021-04" db="EMBL/GenBank/DDBJ databases">
        <title>Pseudaminobacter soli sp. nov., isolated from paddy soil contaminated by heavy metals.</title>
        <authorList>
            <person name="Zhang K."/>
        </authorList>
    </citation>
    <scope>NUCLEOTIDE SEQUENCE</scope>
    <source>
        <strain evidence="5">19-2017</strain>
    </source>
</reference>
<dbReference type="GO" id="GO:0003700">
    <property type="term" value="F:DNA-binding transcription factor activity"/>
    <property type="evidence" value="ECO:0007669"/>
    <property type="project" value="InterPro"/>
</dbReference>
<gene>
    <name evidence="5" type="ORF">KEU06_04605</name>
</gene>
<dbReference type="InterPro" id="IPR036390">
    <property type="entry name" value="WH_DNA-bd_sf"/>
</dbReference>
<accession>A0A942DVQ7</accession>
<evidence type="ECO:0000313" key="5">
    <source>
        <dbReference type="EMBL" id="MBS3647909.1"/>
    </source>
</evidence>
<keyword evidence="1" id="KW-0805">Transcription regulation</keyword>